<keyword evidence="3" id="KW-1185">Reference proteome</keyword>
<organism evidence="2 3">
    <name type="scientific">Trichonephila clavipes</name>
    <name type="common">Golden silk orbweaver</name>
    <name type="synonym">Nephila clavipes</name>
    <dbReference type="NCBI Taxonomy" id="2585209"/>
    <lineage>
        <taxon>Eukaryota</taxon>
        <taxon>Metazoa</taxon>
        <taxon>Ecdysozoa</taxon>
        <taxon>Arthropoda</taxon>
        <taxon>Chelicerata</taxon>
        <taxon>Arachnida</taxon>
        <taxon>Araneae</taxon>
        <taxon>Araneomorphae</taxon>
        <taxon>Entelegynae</taxon>
        <taxon>Araneoidea</taxon>
        <taxon>Nephilidae</taxon>
        <taxon>Trichonephila</taxon>
    </lineage>
</organism>
<dbReference type="Proteomes" id="UP000887159">
    <property type="component" value="Unassembled WGS sequence"/>
</dbReference>
<keyword evidence="1" id="KW-0812">Transmembrane</keyword>
<evidence type="ECO:0000313" key="3">
    <source>
        <dbReference type="Proteomes" id="UP000887159"/>
    </source>
</evidence>
<dbReference type="EMBL" id="BMAU01021061">
    <property type="protein sequence ID" value="GFX88809.1"/>
    <property type="molecule type" value="Genomic_DNA"/>
</dbReference>
<keyword evidence="1" id="KW-0472">Membrane</keyword>
<evidence type="ECO:0000256" key="1">
    <source>
        <dbReference type="SAM" id="Phobius"/>
    </source>
</evidence>
<reference evidence="2" key="1">
    <citation type="submission" date="2020-08" db="EMBL/GenBank/DDBJ databases">
        <title>Multicomponent nature underlies the extraordinary mechanical properties of spider dragline silk.</title>
        <authorList>
            <person name="Kono N."/>
            <person name="Nakamura H."/>
            <person name="Mori M."/>
            <person name="Yoshida Y."/>
            <person name="Ohtoshi R."/>
            <person name="Malay A.D."/>
            <person name="Moran D.A.P."/>
            <person name="Tomita M."/>
            <person name="Numata K."/>
            <person name="Arakawa K."/>
        </authorList>
    </citation>
    <scope>NUCLEOTIDE SEQUENCE</scope>
</reference>
<sequence length="137" mass="15827">MRIVISRNDKPHYLRVTNLLLSNLTCTAGHVSFFNEDDSIFFQTTIMRRRFPNEKPAKYFFKFYTVFEMLFQLSAVAMVAEWYGYRIVAGFVTSSSPVPLKTHRVGQRCKLNLSRAETSFRSWWCGRGASSGVVHVT</sequence>
<proteinExistence type="predicted"/>
<dbReference type="AlphaFoldDB" id="A0A8X6RAZ1"/>
<evidence type="ECO:0000313" key="2">
    <source>
        <dbReference type="EMBL" id="GFX88809.1"/>
    </source>
</evidence>
<keyword evidence="1" id="KW-1133">Transmembrane helix</keyword>
<gene>
    <name evidence="2" type="ORF">TNCV_1558541</name>
</gene>
<name>A0A8X6RAZ1_TRICX</name>
<accession>A0A8X6RAZ1</accession>
<comment type="caution">
    <text evidence="2">The sequence shown here is derived from an EMBL/GenBank/DDBJ whole genome shotgun (WGS) entry which is preliminary data.</text>
</comment>
<feature type="transmembrane region" description="Helical" evidence="1">
    <location>
        <begin position="59"/>
        <end position="77"/>
    </location>
</feature>
<protein>
    <submittedName>
        <fullName evidence="2">Uncharacterized protein</fullName>
    </submittedName>
</protein>